<dbReference type="EMBL" id="PYAX01000001">
    <property type="protein sequence ID" value="PSL57866.1"/>
    <property type="molecule type" value="Genomic_DNA"/>
</dbReference>
<accession>A0A2P8IHC2</accession>
<gene>
    <name evidence="1" type="ORF">B0I31_10177</name>
</gene>
<comment type="caution">
    <text evidence="1">The sequence shown here is derived from an EMBL/GenBank/DDBJ whole genome shotgun (WGS) entry which is preliminary data.</text>
</comment>
<dbReference type="OrthoDB" id="3698529at2"/>
<dbReference type="Proteomes" id="UP000241118">
    <property type="component" value="Unassembled WGS sequence"/>
</dbReference>
<evidence type="ECO:0000313" key="1">
    <source>
        <dbReference type="EMBL" id="PSL57866.1"/>
    </source>
</evidence>
<dbReference type="AlphaFoldDB" id="A0A2P8IHC2"/>
<reference evidence="1 2" key="1">
    <citation type="submission" date="2018-03" db="EMBL/GenBank/DDBJ databases">
        <title>Genomic Encyclopedia of Type Strains, Phase III (KMG-III): the genomes of soil and plant-associated and newly described type strains.</title>
        <authorList>
            <person name="Whitman W."/>
        </authorList>
    </citation>
    <scope>NUCLEOTIDE SEQUENCE [LARGE SCALE GENOMIC DNA]</scope>
    <source>
        <strain evidence="1 2">CGMCC 4.7097</strain>
    </source>
</reference>
<keyword evidence="2" id="KW-1185">Reference proteome</keyword>
<organism evidence="1 2">
    <name type="scientific">Saccharothrix carnea</name>
    <dbReference type="NCBI Taxonomy" id="1280637"/>
    <lineage>
        <taxon>Bacteria</taxon>
        <taxon>Bacillati</taxon>
        <taxon>Actinomycetota</taxon>
        <taxon>Actinomycetes</taxon>
        <taxon>Pseudonocardiales</taxon>
        <taxon>Pseudonocardiaceae</taxon>
        <taxon>Saccharothrix</taxon>
    </lineage>
</organism>
<dbReference type="RefSeq" id="WP_106613290.1">
    <property type="nucleotide sequence ID" value="NZ_PYAX01000001.1"/>
</dbReference>
<protein>
    <recommendedName>
        <fullName evidence="3">Excreted virulence factor EspC (Type VII ESX diderm)</fullName>
    </recommendedName>
</protein>
<name>A0A2P8IHC2_SACCR</name>
<proteinExistence type="predicted"/>
<sequence>MSGFGAVPEELRRAAGQIGDVGDKTAGLVWRGPSGEYGHAGVAGAWELFIEEMKASVERLRLEADEHAIGLRAAASSYVDVDGTRADVFGRLNPHGPVS</sequence>
<evidence type="ECO:0008006" key="3">
    <source>
        <dbReference type="Google" id="ProtNLM"/>
    </source>
</evidence>
<evidence type="ECO:0000313" key="2">
    <source>
        <dbReference type="Proteomes" id="UP000241118"/>
    </source>
</evidence>